<name>A0A3R9NVU1_9FLAO</name>
<proteinExistence type="predicted"/>
<accession>A0A3R9NVU1</accession>
<comment type="caution">
    <text evidence="1">The sequence shown here is derived from an EMBL/GenBank/DDBJ whole genome shotgun (WGS) entry which is preliminary data.</text>
</comment>
<protein>
    <submittedName>
        <fullName evidence="1">Uncharacterized protein</fullName>
    </submittedName>
</protein>
<sequence length="249" mass="29607">MTKTLKYTCSILLFFLLQNLKSQTELNNKQYYVAYDSIAKIQNSGLYNGSKFINEYRTSKSNFRFFKYYHFEIGDLIFDNQPFYNINLKYDLYKDLLVVKLNNNKSFFDLQLDSKKVSFFRLKNHSFYNFIENTSLKSIGVEGYIELIYKGDTISYYIKHLKKKKDKIKNNRVEHLFIKDSIHLVEVSNKFYEIKSQKDLKKLNLINENVFNKTYEGLKNLSVINYGDFIKKLIVSIDKLSATYSSKSY</sequence>
<keyword evidence="2" id="KW-1185">Reference proteome</keyword>
<dbReference type="RefSeq" id="WP_125468580.1">
    <property type="nucleotide sequence ID" value="NZ_RWBG01000005.1"/>
</dbReference>
<dbReference type="AlphaFoldDB" id="A0A3R9NVU1"/>
<dbReference type="OrthoDB" id="1187639at2"/>
<evidence type="ECO:0000313" key="1">
    <source>
        <dbReference type="EMBL" id="RSK38736.1"/>
    </source>
</evidence>
<evidence type="ECO:0000313" key="2">
    <source>
        <dbReference type="Proteomes" id="UP000270620"/>
    </source>
</evidence>
<dbReference type="EMBL" id="RWBG01000005">
    <property type="protein sequence ID" value="RSK38736.1"/>
    <property type="molecule type" value="Genomic_DNA"/>
</dbReference>
<organism evidence="1 2">
    <name type="scientific">Mangrovimonas spongiae</name>
    <dbReference type="NCBI Taxonomy" id="2494697"/>
    <lineage>
        <taxon>Bacteria</taxon>
        <taxon>Pseudomonadati</taxon>
        <taxon>Bacteroidota</taxon>
        <taxon>Flavobacteriia</taxon>
        <taxon>Flavobacteriales</taxon>
        <taxon>Flavobacteriaceae</taxon>
        <taxon>Mangrovimonas</taxon>
    </lineage>
</organism>
<gene>
    <name evidence="1" type="ORF">EJA19_11815</name>
</gene>
<reference evidence="1 2" key="1">
    <citation type="submission" date="2018-12" db="EMBL/GenBank/DDBJ databases">
        <title>Mangrovimonas spongiae sp. nov., a novel member of the genus Mangrovimonas isolated from marine sponge.</title>
        <authorList>
            <person name="Zhuang L."/>
            <person name="Luo L."/>
        </authorList>
    </citation>
    <scope>NUCLEOTIDE SEQUENCE [LARGE SCALE GENOMIC DNA]</scope>
    <source>
        <strain evidence="1 2">HN-E26</strain>
    </source>
</reference>
<dbReference type="Proteomes" id="UP000270620">
    <property type="component" value="Unassembled WGS sequence"/>
</dbReference>